<feature type="non-terminal residue" evidence="1">
    <location>
        <position position="1"/>
    </location>
</feature>
<reference evidence="1" key="1">
    <citation type="journal article" date="2015" name="Nature">
        <title>Complex archaea that bridge the gap between prokaryotes and eukaryotes.</title>
        <authorList>
            <person name="Spang A."/>
            <person name="Saw J.H."/>
            <person name="Jorgensen S.L."/>
            <person name="Zaremba-Niedzwiedzka K."/>
            <person name="Martijn J."/>
            <person name="Lind A.E."/>
            <person name="van Eijk R."/>
            <person name="Schleper C."/>
            <person name="Guy L."/>
            <person name="Ettema T.J."/>
        </authorList>
    </citation>
    <scope>NUCLEOTIDE SEQUENCE</scope>
</reference>
<dbReference type="Gene3D" id="2.50.20.10">
    <property type="entry name" value="Lipoprotein localisation LolA/LolB/LppX"/>
    <property type="match status" value="1"/>
</dbReference>
<name>A0A0F9G5U2_9ZZZZ</name>
<dbReference type="InterPro" id="IPR004564">
    <property type="entry name" value="OM_lipoprot_carrier_LolA-like"/>
</dbReference>
<dbReference type="SUPFAM" id="SSF89392">
    <property type="entry name" value="Prokaryotic lipoproteins and lipoprotein localization factors"/>
    <property type="match status" value="1"/>
</dbReference>
<evidence type="ECO:0000313" key="1">
    <source>
        <dbReference type="EMBL" id="KKL85791.1"/>
    </source>
</evidence>
<dbReference type="Pfam" id="PF03548">
    <property type="entry name" value="LolA"/>
    <property type="match status" value="1"/>
</dbReference>
<gene>
    <name evidence="1" type="ORF">LCGC14_1951170</name>
</gene>
<dbReference type="AlphaFoldDB" id="A0A0F9G5U2"/>
<dbReference type="EMBL" id="LAZR01021304">
    <property type="protein sequence ID" value="KKL85791.1"/>
    <property type="molecule type" value="Genomic_DNA"/>
</dbReference>
<proteinExistence type="predicted"/>
<dbReference type="InterPro" id="IPR029046">
    <property type="entry name" value="LolA/LolB/LppX"/>
</dbReference>
<protein>
    <submittedName>
        <fullName evidence="1">Uncharacterized protein</fullName>
    </submittedName>
</protein>
<sequence>WIRGAAGFVGPLVFDVDKLTENYRVTAMRHDGGIRLTLWPDKDLSFEKMEMSFPPLNPFPKEVVVFEATGDKTVIRFSEVEVGASLMDSLFVFDPPPGVRVRQRYIK</sequence>
<comment type="caution">
    <text evidence="1">The sequence shown here is derived from an EMBL/GenBank/DDBJ whole genome shotgun (WGS) entry which is preliminary data.</text>
</comment>
<organism evidence="1">
    <name type="scientific">marine sediment metagenome</name>
    <dbReference type="NCBI Taxonomy" id="412755"/>
    <lineage>
        <taxon>unclassified sequences</taxon>
        <taxon>metagenomes</taxon>
        <taxon>ecological metagenomes</taxon>
    </lineage>
</organism>
<accession>A0A0F9G5U2</accession>